<accession>I3XCS0</accession>
<comment type="similarity">
    <text evidence="2">Belongs to the ZIP transporter (TC 2.A.5) family.</text>
</comment>
<proteinExistence type="inferred from homology"/>
<dbReference type="AlphaFoldDB" id="I3XCS0"/>
<protein>
    <submittedName>
        <fullName evidence="6">Zinc/iron permease</fullName>
    </submittedName>
</protein>
<dbReference type="GO" id="GO:0005886">
    <property type="term" value="C:plasma membrane"/>
    <property type="evidence" value="ECO:0007669"/>
    <property type="project" value="UniProtKB-SubCell"/>
</dbReference>
<keyword evidence="4" id="KW-0862">Zinc</keyword>
<feature type="transmembrane region" description="Helical" evidence="5">
    <location>
        <begin position="207"/>
        <end position="225"/>
    </location>
</feature>
<name>I3XCS0_SINF2</name>
<evidence type="ECO:0000256" key="4">
    <source>
        <dbReference type="ARBA" id="ARBA00022833"/>
    </source>
</evidence>
<evidence type="ECO:0000313" key="7">
    <source>
        <dbReference type="Proteomes" id="UP000006180"/>
    </source>
</evidence>
<evidence type="ECO:0000256" key="5">
    <source>
        <dbReference type="SAM" id="Phobius"/>
    </source>
</evidence>
<keyword evidence="5" id="KW-0812">Transmembrane</keyword>
<feature type="transmembrane region" description="Helical" evidence="5">
    <location>
        <begin position="182"/>
        <end position="201"/>
    </location>
</feature>
<keyword evidence="5" id="KW-0472">Membrane</keyword>
<keyword evidence="5" id="KW-1133">Transmembrane helix</keyword>
<feature type="transmembrane region" description="Helical" evidence="5">
    <location>
        <begin position="34"/>
        <end position="53"/>
    </location>
</feature>
<dbReference type="STRING" id="1185652.USDA257_c51500"/>
<sequence>MDGQLVVVLAVAICAAVASPLGGLIAILLNPTTLLLSIFVGYAGGVLMGTFAFEMMPKALEQSSLLIASGGFALGFGLVYGLDFYINRGALAGPKSSQRRWVEGYHKRRAPRGSQVTVLAGATSVEELIEGLTIGVGSAIDPTVAVIAGLAVGIDNIAEALSIGALQREENQERYAWPIFKWTGLIGISLFGSAMLGWFLFRNLSEVILGFLLATGGGGMFYLAVTDLIPEAEEHQYQESAAISIAAGFLTVFVLSEVL</sequence>
<evidence type="ECO:0000256" key="2">
    <source>
        <dbReference type="ARBA" id="ARBA00006939"/>
    </source>
</evidence>
<dbReference type="HOGENOM" id="CLU_015114_1_3_5"/>
<comment type="subcellular location">
    <subcellularLocation>
        <location evidence="1">Cell membrane</location>
        <topology evidence="1">Multi-pass membrane protein</topology>
    </subcellularLocation>
</comment>
<evidence type="ECO:0000256" key="3">
    <source>
        <dbReference type="ARBA" id="ARBA00022475"/>
    </source>
</evidence>
<evidence type="ECO:0000256" key="1">
    <source>
        <dbReference type="ARBA" id="ARBA00004651"/>
    </source>
</evidence>
<keyword evidence="3" id="KW-1003">Cell membrane</keyword>
<dbReference type="PANTHER" id="PTHR11040:SF211">
    <property type="entry name" value="ZINC TRANSPORTER ZIP11"/>
    <property type="match status" value="1"/>
</dbReference>
<dbReference type="KEGG" id="sfd:USDA257_c51500"/>
<gene>
    <name evidence="6" type="ORF">USDA257_c51500</name>
</gene>
<dbReference type="Proteomes" id="UP000006180">
    <property type="component" value="Chromosome"/>
</dbReference>
<dbReference type="RefSeq" id="WP_014765793.1">
    <property type="nucleotide sequence ID" value="NC_018000.1"/>
</dbReference>
<feature type="transmembrane region" description="Helical" evidence="5">
    <location>
        <begin position="6"/>
        <end position="27"/>
    </location>
</feature>
<evidence type="ECO:0000313" key="6">
    <source>
        <dbReference type="EMBL" id="AFL53676.1"/>
    </source>
</evidence>
<dbReference type="PATRIC" id="fig|1185652.3.peg.5341"/>
<organism evidence="6 7">
    <name type="scientific">Sinorhizobium fredii (strain USDA 257)</name>
    <dbReference type="NCBI Taxonomy" id="1185652"/>
    <lineage>
        <taxon>Bacteria</taxon>
        <taxon>Pseudomonadati</taxon>
        <taxon>Pseudomonadota</taxon>
        <taxon>Alphaproteobacteria</taxon>
        <taxon>Hyphomicrobiales</taxon>
        <taxon>Rhizobiaceae</taxon>
        <taxon>Sinorhizobium/Ensifer group</taxon>
        <taxon>Sinorhizobium</taxon>
    </lineage>
</organism>
<dbReference type="EMBL" id="CP003563">
    <property type="protein sequence ID" value="AFL53676.1"/>
    <property type="molecule type" value="Genomic_DNA"/>
</dbReference>
<dbReference type="GO" id="GO:0005385">
    <property type="term" value="F:zinc ion transmembrane transporter activity"/>
    <property type="evidence" value="ECO:0007669"/>
    <property type="project" value="TreeGrafter"/>
</dbReference>
<dbReference type="eggNOG" id="COG0428">
    <property type="taxonomic scope" value="Bacteria"/>
</dbReference>
<reference evidence="6 7" key="1">
    <citation type="journal article" date="2012" name="J. Bacteriol.">
        <title>Complete genome sequence of the broad-host-range strain Sinorhizobium fredii USDA257.</title>
        <authorList>
            <person name="Schuldes J."/>
            <person name="Rodriguez Orbegoso M."/>
            <person name="Schmeisser C."/>
            <person name="Krishnan H.B."/>
            <person name="Daniel R."/>
            <person name="Streit W.R."/>
        </authorList>
    </citation>
    <scope>NUCLEOTIDE SEQUENCE [LARGE SCALE GENOMIC DNA]</scope>
    <source>
        <strain evidence="6 7">USDA 257</strain>
    </source>
</reference>
<feature type="transmembrane region" description="Helical" evidence="5">
    <location>
        <begin position="65"/>
        <end position="86"/>
    </location>
</feature>
<dbReference type="PANTHER" id="PTHR11040">
    <property type="entry name" value="ZINC/IRON TRANSPORTER"/>
    <property type="match status" value="1"/>
</dbReference>
<feature type="transmembrane region" description="Helical" evidence="5">
    <location>
        <begin position="237"/>
        <end position="256"/>
    </location>
</feature>